<evidence type="ECO:0000256" key="10">
    <source>
        <dbReference type="SAM" id="MobiDB-lite"/>
    </source>
</evidence>
<evidence type="ECO:0000256" key="2">
    <source>
        <dbReference type="ARBA" id="ARBA00007144"/>
    </source>
</evidence>
<organism evidence="12 13">
    <name type="scientific">Triplophysa tibetana</name>
    <dbReference type="NCBI Taxonomy" id="1572043"/>
    <lineage>
        <taxon>Eukaryota</taxon>
        <taxon>Metazoa</taxon>
        <taxon>Chordata</taxon>
        <taxon>Craniata</taxon>
        <taxon>Vertebrata</taxon>
        <taxon>Euteleostomi</taxon>
        <taxon>Actinopterygii</taxon>
        <taxon>Neopterygii</taxon>
        <taxon>Teleostei</taxon>
        <taxon>Ostariophysi</taxon>
        <taxon>Cypriniformes</taxon>
        <taxon>Nemacheilidae</taxon>
        <taxon>Triplophysa</taxon>
    </lineage>
</organism>
<evidence type="ECO:0000256" key="3">
    <source>
        <dbReference type="ARBA" id="ARBA00022553"/>
    </source>
</evidence>
<comment type="subcellular location">
    <subcellularLocation>
        <location evidence="1">Golgi apparatus membrane</location>
    </subcellularLocation>
</comment>
<feature type="domain" description="PDZ GRASP-type" evidence="11">
    <location>
        <begin position="108"/>
        <end position="196"/>
    </location>
</feature>
<feature type="region of interest" description="Disordered" evidence="10">
    <location>
        <begin position="204"/>
        <end position="252"/>
    </location>
</feature>
<evidence type="ECO:0000256" key="7">
    <source>
        <dbReference type="ARBA" id="ARBA00023136"/>
    </source>
</evidence>
<feature type="compositionally biased region" description="Basic and acidic residues" evidence="10">
    <location>
        <begin position="285"/>
        <end position="297"/>
    </location>
</feature>
<evidence type="ECO:0000256" key="1">
    <source>
        <dbReference type="ARBA" id="ARBA00004394"/>
    </source>
</evidence>
<keyword evidence="8" id="KW-0449">Lipoprotein</keyword>
<dbReference type="PANTHER" id="PTHR12893:SF1">
    <property type="entry name" value="GOLGI REASSEMBLY-STACKING PROTEIN 2"/>
    <property type="match status" value="1"/>
</dbReference>
<dbReference type="FunFam" id="2.30.42.10:FF:000026">
    <property type="entry name" value="Golgi reassembly stacking protein 2"/>
    <property type="match status" value="1"/>
</dbReference>
<comment type="similarity">
    <text evidence="2">Belongs to the GORASP family.</text>
</comment>
<dbReference type="FunFam" id="2.30.42.10:FF:000056">
    <property type="entry name" value="Golgi reassembly-stacking protein 2 isoform 1"/>
    <property type="match status" value="1"/>
</dbReference>
<keyword evidence="4" id="KW-0519">Myristate</keyword>
<accession>A0A5A9N715</accession>
<feature type="compositionally biased region" description="Basic and acidic residues" evidence="10">
    <location>
        <begin position="305"/>
        <end position="317"/>
    </location>
</feature>
<dbReference type="SUPFAM" id="SSF50156">
    <property type="entry name" value="PDZ domain-like"/>
    <property type="match status" value="2"/>
</dbReference>
<proteinExistence type="inferred from homology"/>
<dbReference type="GO" id="GO:0000139">
    <property type="term" value="C:Golgi membrane"/>
    <property type="evidence" value="ECO:0007669"/>
    <property type="project" value="UniProtKB-SubCell"/>
</dbReference>
<evidence type="ECO:0000256" key="9">
    <source>
        <dbReference type="PIRSR" id="PIRSR607583-1"/>
    </source>
</evidence>
<feature type="region of interest" description="Disordered" evidence="10">
    <location>
        <begin position="267"/>
        <end position="317"/>
    </location>
</feature>
<evidence type="ECO:0000256" key="6">
    <source>
        <dbReference type="ARBA" id="ARBA00023034"/>
    </source>
</evidence>
<evidence type="ECO:0000256" key="5">
    <source>
        <dbReference type="ARBA" id="ARBA00022737"/>
    </source>
</evidence>
<evidence type="ECO:0000259" key="11">
    <source>
        <dbReference type="PROSITE" id="PS51865"/>
    </source>
</evidence>
<keyword evidence="7" id="KW-0472">Membrane</keyword>
<keyword evidence="13" id="KW-1185">Reference proteome</keyword>
<evidence type="ECO:0000256" key="4">
    <source>
        <dbReference type="ARBA" id="ARBA00022707"/>
    </source>
</evidence>
<feature type="compositionally biased region" description="Basic and acidic residues" evidence="10">
    <location>
        <begin position="243"/>
        <end position="252"/>
    </location>
</feature>
<keyword evidence="3" id="KW-0597">Phosphoprotein</keyword>
<reference evidence="12 13" key="1">
    <citation type="journal article" date="2019" name="Mol. Ecol. Resour.">
        <title>Chromosome-level genome assembly of Triplophysa tibetana, a fish adapted to the harsh high-altitude environment of the Tibetan Plateau.</title>
        <authorList>
            <person name="Yang X."/>
            <person name="Liu H."/>
            <person name="Ma Z."/>
            <person name="Zou Y."/>
            <person name="Zou M."/>
            <person name="Mao Y."/>
            <person name="Li X."/>
            <person name="Wang H."/>
            <person name="Chen T."/>
            <person name="Wang W."/>
            <person name="Yang R."/>
        </authorList>
    </citation>
    <scope>NUCLEOTIDE SEQUENCE [LARGE SCALE GENOMIC DNA]</scope>
    <source>
        <strain evidence="12">TTIB1903HZAU</strain>
        <tissue evidence="12">Muscle</tissue>
    </source>
</reference>
<sequence length="317" mass="34692">MGLIQSVFTAESGYHVHGIQENSPAQRAGLEPFFDFILSVGHARLNKDNSMLKDLLKANIEKPVKMEVYSSKVMKIRELEVIPSNMWGGQGLLGASVRFCTFHGANHNVWHVLDVEPNSPATLAGLKPYADYIVGADQVLQASEDFFTLIEASEGKALKLLVYNTERDDCREVHITPNGAWGGEGSLGCGIGFGYLHRIPTRSLASKQQQDTHPASQTLEERPSSEVKDFSDASGCDVTADTSGHKTDFQDSTPLEKHCEKACVKDDDDGEVYSGRSENSTVTADDQKNDSGIHSVEEGPVDLNTEAKCDEMKIFPQ</sequence>
<dbReference type="InterPro" id="IPR007583">
    <property type="entry name" value="GRASP55_65"/>
</dbReference>
<dbReference type="EMBL" id="SOYY01000022">
    <property type="protein sequence ID" value="KAA0705103.1"/>
    <property type="molecule type" value="Genomic_DNA"/>
</dbReference>
<feature type="compositionally biased region" description="Basic and acidic residues" evidence="10">
    <location>
        <begin position="219"/>
        <end position="231"/>
    </location>
</feature>
<dbReference type="Pfam" id="PF04495">
    <property type="entry name" value="GRASP55_65"/>
    <property type="match status" value="1"/>
</dbReference>
<dbReference type="InterPro" id="IPR036034">
    <property type="entry name" value="PDZ_sf"/>
</dbReference>
<evidence type="ECO:0000313" key="13">
    <source>
        <dbReference type="Proteomes" id="UP000324632"/>
    </source>
</evidence>
<name>A0A5A9N715_9TELE</name>
<dbReference type="Proteomes" id="UP000324632">
    <property type="component" value="Chromosome 22"/>
</dbReference>
<dbReference type="Gene3D" id="2.30.42.10">
    <property type="match status" value="2"/>
</dbReference>
<dbReference type="GO" id="GO:0007030">
    <property type="term" value="P:Golgi organization"/>
    <property type="evidence" value="ECO:0007669"/>
    <property type="project" value="TreeGrafter"/>
</dbReference>
<dbReference type="GO" id="GO:0046872">
    <property type="term" value="F:metal ion binding"/>
    <property type="evidence" value="ECO:0007669"/>
    <property type="project" value="UniProtKB-KW"/>
</dbReference>
<feature type="domain" description="PDZ GRASP-type" evidence="11">
    <location>
        <begin position="12"/>
        <end position="102"/>
    </location>
</feature>
<gene>
    <name evidence="12" type="ORF">E1301_Tti019172</name>
</gene>
<keyword evidence="6" id="KW-0333">Golgi apparatus</keyword>
<keyword evidence="9" id="KW-0479">Metal-binding</keyword>
<comment type="caution">
    <text evidence="12">The sequence shown here is derived from an EMBL/GenBank/DDBJ whole genome shotgun (WGS) entry which is preliminary data.</text>
</comment>
<feature type="binding site" evidence="9">
    <location>
        <position position="100"/>
    </location>
    <ligand>
        <name>Zn(2+)</name>
        <dbReference type="ChEBI" id="CHEBI:29105"/>
    </ligand>
</feature>
<dbReference type="InterPro" id="IPR024958">
    <property type="entry name" value="GRASP_PDZ"/>
</dbReference>
<dbReference type="PANTHER" id="PTHR12893">
    <property type="entry name" value="GOLGI REASSEMBLY STACKING PROTEIN GRASP"/>
    <property type="match status" value="1"/>
</dbReference>
<evidence type="ECO:0000313" key="12">
    <source>
        <dbReference type="EMBL" id="KAA0705103.1"/>
    </source>
</evidence>
<feature type="binding site" evidence="9">
    <location>
        <position position="15"/>
    </location>
    <ligand>
        <name>Zn(2+)</name>
        <dbReference type="ChEBI" id="CHEBI:29105"/>
    </ligand>
</feature>
<dbReference type="AlphaFoldDB" id="A0A5A9N715"/>
<feature type="binding site" evidence="9">
    <location>
        <position position="17"/>
    </location>
    <ligand>
        <name>Zn(2+)</name>
        <dbReference type="ChEBI" id="CHEBI:29105"/>
    </ligand>
</feature>
<feature type="compositionally biased region" description="Polar residues" evidence="10">
    <location>
        <begin position="204"/>
        <end position="218"/>
    </location>
</feature>
<dbReference type="PROSITE" id="PS51865">
    <property type="entry name" value="PDZ_GRASP"/>
    <property type="match status" value="2"/>
</dbReference>
<keyword evidence="9" id="KW-0862">Zinc</keyword>
<evidence type="ECO:0000256" key="8">
    <source>
        <dbReference type="ARBA" id="ARBA00023288"/>
    </source>
</evidence>
<protein>
    <submittedName>
        <fullName evidence="12">Golgi reassembly-stacking protein 1</fullName>
    </submittedName>
</protein>
<keyword evidence="5" id="KW-0677">Repeat</keyword>